<reference evidence="8 9" key="3">
    <citation type="submission" date="2023-06" db="EMBL/GenBank/DDBJ databases">
        <authorList>
            <person name="Zeman M."/>
            <person name="Kubasova T."/>
            <person name="Jahodarova E."/>
            <person name="Nykrynova M."/>
            <person name="Rychlik I."/>
        </authorList>
    </citation>
    <scope>NUCLEOTIDE SEQUENCE [LARGE SCALE GENOMIC DNA]</scope>
    <source>
        <strain evidence="8 9">105_WCHN</strain>
    </source>
</reference>
<comment type="similarity">
    <text evidence="6">Belongs to the purine/pyrimidine phosphoribosyltransferase family. PyrE subfamily.</text>
</comment>
<comment type="catalytic activity">
    <reaction evidence="6">
        <text>orotidine 5'-phosphate + diphosphate = orotate + 5-phospho-alpha-D-ribose 1-diphosphate</text>
        <dbReference type="Rhea" id="RHEA:10380"/>
        <dbReference type="ChEBI" id="CHEBI:30839"/>
        <dbReference type="ChEBI" id="CHEBI:33019"/>
        <dbReference type="ChEBI" id="CHEBI:57538"/>
        <dbReference type="ChEBI" id="CHEBI:58017"/>
        <dbReference type="EC" id="2.4.2.10"/>
    </reaction>
</comment>
<dbReference type="HAMAP" id="MF_01208">
    <property type="entry name" value="PyrE"/>
    <property type="match status" value="1"/>
</dbReference>
<dbReference type="Gene3D" id="3.40.50.2020">
    <property type="match status" value="1"/>
</dbReference>
<dbReference type="GO" id="GO:0004588">
    <property type="term" value="F:orotate phosphoribosyltransferase activity"/>
    <property type="evidence" value="ECO:0007669"/>
    <property type="project" value="UniProtKB-EC"/>
</dbReference>
<feature type="binding site" evidence="6">
    <location>
        <position position="96"/>
    </location>
    <ligand>
        <name>5-phospho-alpha-D-ribose 1-diphosphate</name>
        <dbReference type="ChEBI" id="CHEBI:58017"/>
        <note>ligand shared between dimeric partners</note>
    </ligand>
</feature>
<dbReference type="InterPro" id="IPR004467">
    <property type="entry name" value="Or_phspho_trans_dom"/>
</dbReference>
<evidence type="ECO:0000256" key="5">
    <source>
        <dbReference type="ARBA" id="ARBA00022975"/>
    </source>
</evidence>
<feature type="binding site" description="in other chain" evidence="6">
    <location>
        <begin position="122"/>
        <end position="130"/>
    </location>
    <ligand>
        <name>5-phospho-alpha-D-ribose 1-diphosphate</name>
        <dbReference type="ChEBI" id="CHEBI:58017"/>
        <note>ligand shared between dimeric partners</note>
    </ligand>
</feature>
<evidence type="ECO:0000256" key="4">
    <source>
        <dbReference type="ARBA" id="ARBA00022679"/>
    </source>
</evidence>
<keyword evidence="3 6" id="KW-0328">Glycosyltransferase</keyword>
<comment type="caution">
    <text evidence="8">The sequence shown here is derived from an EMBL/GenBank/DDBJ whole genome shotgun (WGS) entry which is preliminary data.</text>
</comment>
<dbReference type="Proteomes" id="UP001529423">
    <property type="component" value="Unassembled WGS sequence"/>
</dbReference>
<dbReference type="EMBL" id="JAUDEO010000005">
    <property type="protein sequence ID" value="MDM8333267.1"/>
    <property type="molecule type" value="Genomic_DNA"/>
</dbReference>
<dbReference type="PANTHER" id="PTHR19278">
    <property type="entry name" value="OROTATE PHOSPHORIBOSYLTRANSFERASE"/>
    <property type="match status" value="1"/>
</dbReference>
<comment type="cofactor">
    <cofactor evidence="6">
        <name>Mg(2+)</name>
        <dbReference type="ChEBI" id="CHEBI:18420"/>
    </cofactor>
</comment>
<proteinExistence type="inferred from homology"/>
<dbReference type="InterPro" id="IPR000836">
    <property type="entry name" value="PRTase_dom"/>
</dbReference>
<dbReference type="SUPFAM" id="SSF53271">
    <property type="entry name" value="PRTase-like"/>
    <property type="match status" value="1"/>
</dbReference>
<keyword evidence="6" id="KW-0460">Magnesium</keyword>
<gene>
    <name evidence="6 8" type="primary">pyrE</name>
    <name evidence="8" type="ORF">QUW46_01530</name>
</gene>
<dbReference type="InterPro" id="IPR023031">
    <property type="entry name" value="OPRT"/>
</dbReference>
<protein>
    <recommendedName>
        <fullName evidence="2 6">Orotate phosphoribosyltransferase</fullName>
        <shortName evidence="6">OPRT</shortName>
        <shortName evidence="6">OPRTase</shortName>
        <ecNumber evidence="2 6">2.4.2.10</ecNumber>
    </recommendedName>
</protein>
<feature type="binding site" evidence="6">
    <location>
        <position position="126"/>
    </location>
    <ligand>
        <name>orotate</name>
        <dbReference type="ChEBI" id="CHEBI:30839"/>
    </ligand>
</feature>
<accession>A0ABT7VKK3</accession>
<keyword evidence="4 6" id="KW-0808">Transferase</keyword>
<dbReference type="Pfam" id="PF00156">
    <property type="entry name" value="Pribosyltran"/>
    <property type="match status" value="1"/>
</dbReference>
<feature type="binding site" evidence="6">
    <location>
        <position position="100"/>
    </location>
    <ligand>
        <name>5-phospho-alpha-D-ribose 1-diphosphate</name>
        <dbReference type="ChEBI" id="CHEBI:58017"/>
        <note>ligand shared between dimeric partners</note>
    </ligand>
</feature>
<evidence type="ECO:0000256" key="2">
    <source>
        <dbReference type="ARBA" id="ARBA00011971"/>
    </source>
</evidence>
<sequence length="214" mass="22834">MSYAETVAKDLLEIHAVTLSPDQPYTWASGLHSPIYTDNRLTISYPDVRQAIYQGMVELIKTHFPTATAIAGTATAGIPHAAWVAEKMGQPLVYVRSKPKDHGQGKQIEGVLQPGQAVVVIDDLISTGGSVLNAVAAVNRAGAKVVGVVAVFTYRLPAADRNFAAQGLDYYAVTDYPTLVNVAKEKGLISAAHLASLNKWRQDPAAWSAAHATN</sequence>
<evidence type="ECO:0000313" key="9">
    <source>
        <dbReference type="Proteomes" id="UP001529423"/>
    </source>
</evidence>
<reference evidence="8 9" key="1">
    <citation type="submission" date="2023-06" db="EMBL/GenBank/DDBJ databases">
        <title>Identification and characterization of horizontal gene transfer across gut microbiota members of farm animals based on homology search.</title>
        <authorList>
            <person name="Schwarzerova J."/>
            <person name="Nykrynova M."/>
            <person name="Jureckova K."/>
            <person name="Cejkova D."/>
            <person name="Rychlik I."/>
        </authorList>
    </citation>
    <scope>NUCLEOTIDE SEQUENCE [LARGE SCALE GENOMIC DNA]</scope>
    <source>
        <strain evidence="8 9">105_WCHN</strain>
    </source>
</reference>
<dbReference type="PANTHER" id="PTHR19278:SF9">
    <property type="entry name" value="URIDINE 5'-MONOPHOSPHATE SYNTHASE"/>
    <property type="match status" value="1"/>
</dbReference>
<organism evidence="8 9">
    <name type="scientific">Limosilactobacillus panis</name>
    <dbReference type="NCBI Taxonomy" id="47493"/>
    <lineage>
        <taxon>Bacteria</taxon>
        <taxon>Bacillati</taxon>
        <taxon>Bacillota</taxon>
        <taxon>Bacilli</taxon>
        <taxon>Lactobacillales</taxon>
        <taxon>Lactobacillaceae</taxon>
        <taxon>Limosilactobacillus</taxon>
    </lineage>
</organism>
<dbReference type="CDD" id="cd06223">
    <property type="entry name" value="PRTases_typeI"/>
    <property type="match status" value="1"/>
</dbReference>
<evidence type="ECO:0000259" key="7">
    <source>
        <dbReference type="Pfam" id="PF00156"/>
    </source>
</evidence>
<dbReference type="EC" id="2.4.2.10" evidence="2 6"/>
<reference evidence="9" key="2">
    <citation type="submission" date="2023-06" db="EMBL/GenBank/DDBJ databases">
        <title>Identification and characterization of horizontal gene transfer across gut microbiota members of farm animals based on homology search.</title>
        <authorList>
            <person name="Zeman M."/>
            <person name="Kubasova T."/>
            <person name="Jahodarova E."/>
            <person name="Nykrynova M."/>
            <person name="Rychlik I."/>
        </authorList>
    </citation>
    <scope>NUCLEOTIDE SEQUENCE [LARGE SCALE GENOMIC DNA]</scope>
    <source>
        <strain evidence="9">105_WCHN</strain>
    </source>
</reference>
<keyword evidence="5 6" id="KW-0665">Pyrimidine biosynthesis</keyword>
<feature type="domain" description="Phosphoribosyltransferase" evidence="7">
    <location>
        <begin position="56"/>
        <end position="153"/>
    </location>
</feature>
<evidence type="ECO:0000256" key="1">
    <source>
        <dbReference type="ARBA" id="ARBA00004889"/>
    </source>
</evidence>
<dbReference type="InterPro" id="IPR029057">
    <property type="entry name" value="PRTase-like"/>
</dbReference>
<comment type="subunit">
    <text evidence="6">Homodimer.</text>
</comment>
<dbReference type="NCBIfam" id="TIGR00336">
    <property type="entry name" value="pyrE"/>
    <property type="match status" value="1"/>
</dbReference>
<evidence type="ECO:0000256" key="6">
    <source>
        <dbReference type="HAMAP-Rule" id="MF_01208"/>
    </source>
</evidence>
<evidence type="ECO:0000313" key="8">
    <source>
        <dbReference type="EMBL" id="MDM8333267.1"/>
    </source>
</evidence>
<comment type="function">
    <text evidence="6">Catalyzes the transfer of a ribosyl phosphate group from 5-phosphoribose 1-diphosphate to orotate, leading to the formation of orotidine monophosphate (OMP).</text>
</comment>
<comment type="caution">
    <text evidence="6">Lacks conserved residue(s) required for the propagation of feature annotation.</text>
</comment>
<keyword evidence="9" id="KW-1185">Reference proteome</keyword>
<evidence type="ECO:0000256" key="3">
    <source>
        <dbReference type="ARBA" id="ARBA00022676"/>
    </source>
</evidence>
<comment type="pathway">
    <text evidence="1 6">Pyrimidine metabolism; UMP biosynthesis via de novo pathway; UMP from orotate: step 1/2.</text>
</comment>
<dbReference type="RefSeq" id="WP_289558956.1">
    <property type="nucleotide sequence ID" value="NZ_JAUDEO010000005.1"/>
</dbReference>
<feature type="binding site" evidence="6">
    <location>
        <position position="102"/>
    </location>
    <ligand>
        <name>5-phospho-alpha-D-ribose 1-diphosphate</name>
        <dbReference type="ChEBI" id="CHEBI:58017"/>
        <note>ligand shared between dimeric partners</note>
    </ligand>
</feature>
<name>A0ABT7VKK3_9LACO</name>